<evidence type="ECO:0000259" key="1">
    <source>
        <dbReference type="Pfam" id="PF08924"/>
    </source>
</evidence>
<dbReference type="Gene3D" id="3.20.20.80">
    <property type="entry name" value="Glycosidases"/>
    <property type="match status" value="1"/>
</dbReference>
<proteinExistence type="predicted"/>
<sequence>MNDEPHGWGVSSGAGGAHVFVMGYVKTSEYSSDGAFRYVGAPWQSNGMGDFVQVSRRELFKYAAAGSAAAVGLAAWGSATAHADAGLGTLVDYAGGVPSASAIKSAGHLGAVRYVSDRRPDATWMVGKPMTASEAQSLTEAGLEVVSNYQFGKGATADWRGGYVAGVKHAKRGLELHLAAGGPSDRPIYASIDDNPTAVEFATLIAPYILGWQSVIGAENTGIYANSPTIELASVAGLGQWYWQHNWGTPKGFVHPEAHIHQIRIDKDTVGGVKVDINNVLKSDYGQWSKSGADIV</sequence>
<protein>
    <submittedName>
        <fullName evidence="2">Unannotated protein</fullName>
    </submittedName>
</protein>
<name>A0A6J7EZ15_9ZZZZ</name>
<dbReference type="InterPro" id="IPR006311">
    <property type="entry name" value="TAT_signal"/>
</dbReference>
<feature type="domain" description="Rv2525c-like glycoside hydrolase-like" evidence="1">
    <location>
        <begin position="101"/>
        <end position="279"/>
    </location>
</feature>
<dbReference type="InterPro" id="IPR015020">
    <property type="entry name" value="Rv2525c-like_Glyco_Hydro-like"/>
</dbReference>
<reference evidence="2" key="1">
    <citation type="submission" date="2020-05" db="EMBL/GenBank/DDBJ databases">
        <authorList>
            <person name="Chiriac C."/>
            <person name="Salcher M."/>
            <person name="Ghai R."/>
            <person name="Kavagutti S V."/>
        </authorList>
    </citation>
    <scope>NUCLEOTIDE SEQUENCE</scope>
</reference>
<dbReference type="AlphaFoldDB" id="A0A6J7EZ15"/>
<evidence type="ECO:0000313" key="2">
    <source>
        <dbReference type="EMBL" id="CAB4886788.1"/>
    </source>
</evidence>
<organism evidence="2">
    <name type="scientific">freshwater metagenome</name>
    <dbReference type="NCBI Taxonomy" id="449393"/>
    <lineage>
        <taxon>unclassified sequences</taxon>
        <taxon>metagenomes</taxon>
        <taxon>ecological metagenomes</taxon>
    </lineage>
</organism>
<dbReference type="EMBL" id="CAFBLX010000080">
    <property type="protein sequence ID" value="CAB4886788.1"/>
    <property type="molecule type" value="Genomic_DNA"/>
</dbReference>
<dbReference type="PROSITE" id="PS51318">
    <property type="entry name" value="TAT"/>
    <property type="match status" value="1"/>
</dbReference>
<dbReference type="Pfam" id="PF08924">
    <property type="entry name" value="Rv2525c_GlyHyd-like"/>
    <property type="match status" value="1"/>
</dbReference>
<dbReference type="SUPFAM" id="SSF51445">
    <property type="entry name" value="(Trans)glycosidases"/>
    <property type="match status" value="1"/>
</dbReference>
<gene>
    <name evidence="2" type="ORF">UFOPK3472_01450</name>
</gene>
<accession>A0A6J7EZ15</accession>
<dbReference type="InterPro" id="IPR017853">
    <property type="entry name" value="GH"/>
</dbReference>